<dbReference type="Gene3D" id="1.10.443.10">
    <property type="entry name" value="Intergrase catalytic core"/>
    <property type="match status" value="1"/>
</dbReference>
<keyword evidence="4" id="KW-1185">Reference proteome</keyword>
<organism evidence="3 4">
    <name type="scientific">Mycobacterium helveticum</name>
    <dbReference type="NCBI Taxonomy" id="2592811"/>
    <lineage>
        <taxon>Bacteria</taxon>
        <taxon>Bacillati</taxon>
        <taxon>Actinomycetota</taxon>
        <taxon>Actinomycetes</taxon>
        <taxon>Mycobacteriales</taxon>
        <taxon>Mycobacteriaceae</taxon>
        <taxon>Mycobacterium</taxon>
    </lineage>
</organism>
<dbReference type="Pfam" id="PF00589">
    <property type="entry name" value="Phage_integrase"/>
    <property type="match status" value="1"/>
</dbReference>
<comment type="caution">
    <text evidence="3">The sequence shown here is derived from an EMBL/GenBank/DDBJ whole genome shotgun (WGS) entry which is preliminary data.</text>
</comment>
<dbReference type="GO" id="GO:0015074">
    <property type="term" value="P:DNA integration"/>
    <property type="evidence" value="ECO:0007669"/>
    <property type="project" value="InterPro"/>
</dbReference>
<dbReference type="AlphaFoldDB" id="A0A557WVR6"/>
<sequence>MCKISDAQHQPPYVLTDDEVRRLFAAIDTQPMSSYSNKALVDPVLFRMLYGAGLRVSEALNLRLSDVDTSVATLHIRDTKNGAGRRIPITGRLTAALQGYTAAAHPAPEHSDYVFYSRAAGRPINQATIYVRFRGYLADAGIAHFTGGPHPHSLRHGFAVTNLRRWAAGGADLSVMLPYLACYMGHADLRGTQYYLRLTADAYPDVMAKAQLRFGYVIPAPLEEQP</sequence>
<dbReference type="InterPro" id="IPR013762">
    <property type="entry name" value="Integrase-like_cat_sf"/>
</dbReference>
<dbReference type="InterPro" id="IPR050090">
    <property type="entry name" value="Tyrosine_recombinase_XerCD"/>
</dbReference>
<dbReference type="EMBL" id="VMQU01000227">
    <property type="protein sequence ID" value="TVS77359.1"/>
    <property type="molecule type" value="Genomic_DNA"/>
</dbReference>
<dbReference type="PROSITE" id="PS51898">
    <property type="entry name" value="TYR_RECOMBINASE"/>
    <property type="match status" value="1"/>
</dbReference>
<evidence type="ECO:0000256" key="1">
    <source>
        <dbReference type="ARBA" id="ARBA00023172"/>
    </source>
</evidence>
<evidence type="ECO:0000313" key="3">
    <source>
        <dbReference type="EMBL" id="TVS77359.1"/>
    </source>
</evidence>
<feature type="domain" description="Tyr recombinase" evidence="2">
    <location>
        <begin position="10"/>
        <end position="217"/>
    </location>
</feature>
<proteinExistence type="predicted"/>
<gene>
    <name evidence="3" type="ORF">FPZ47_26845</name>
</gene>
<dbReference type="GO" id="GO:0003677">
    <property type="term" value="F:DNA binding"/>
    <property type="evidence" value="ECO:0007669"/>
    <property type="project" value="InterPro"/>
</dbReference>
<reference evidence="3 4" key="1">
    <citation type="submission" date="2019-07" db="EMBL/GenBank/DDBJ databases">
        <title>New Mycobacterium species.</title>
        <authorList>
            <person name="Tortoli E."/>
            <person name="Ghielmetti G."/>
            <person name="Friedel U."/>
            <person name="Trovato A."/>
        </authorList>
    </citation>
    <scope>NUCLEOTIDE SEQUENCE [LARGE SCALE GENOMIC DNA]</scope>
    <source>
        <strain evidence="3 4">16-83</strain>
    </source>
</reference>
<dbReference type="OrthoDB" id="1822491at2"/>
<protein>
    <submittedName>
        <fullName evidence="3">Tyrosine-type recombinase/integrase</fullName>
    </submittedName>
</protein>
<dbReference type="Proteomes" id="UP000320513">
    <property type="component" value="Unassembled WGS sequence"/>
</dbReference>
<dbReference type="SUPFAM" id="SSF56349">
    <property type="entry name" value="DNA breaking-rejoining enzymes"/>
    <property type="match status" value="1"/>
</dbReference>
<evidence type="ECO:0000259" key="2">
    <source>
        <dbReference type="PROSITE" id="PS51898"/>
    </source>
</evidence>
<evidence type="ECO:0000313" key="4">
    <source>
        <dbReference type="Proteomes" id="UP000320513"/>
    </source>
</evidence>
<dbReference type="RefSeq" id="WP_144957233.1">
    <property type="nucleotide sequence ID" value="NZ_VMQU01000227.1"/>
</dbReference>
<keyword evidence="1" id="KW-0233">DNA recombination</keyword>
<name>A0A557WVR6_9MYCO</name>
<accession>A0A557WVR6</accession>
<dbReference type="InterPro" id="IPR002104">
    <property type="entry name" value="Integrase_catalytic"/>
</dbReference>
<dbReference type="InterPro" id="IPR011010">
    <property type="entry name" value="DNA_brk_join_enz"/>
</dbReference>
<dbReference type="PANTHER" id="PTHR30349">
    <property type="entry name" value="PHAGE INTEGRASE-RELATED"/>
    <property type="match status" value="1"/>
</dbReference>
<dbReference type="GO" id="GO:0006310">
    <property type="term" value="P:DNA recombination"/>
    <property type="evidence" value="ECO:0007669"/>
    <property type="project" value="UniProtKB-KW"/>
</dbReference>